<keyword evidence="4 10" id="KW-0812">Transmembrane</keyword>
<comment type="subcellular location">
    <subcellularLocation>
        <location evidence="1">Membrane</location>
    </subcellularLocation>
</comment>
<dbReference type="GO" id="GO:0006888">
    <property type="term" value="P:endoplasmic reticulum to Golgi vesicle-mediated transport"/>
    <property type="evidence" value="ECO:0007669"/>
    <property type="project" value="TreeGrafter"/>
</dbReference>
<keyword evidence="7 10" id="KW-0472">Membrane</keyword>
<evidence type="ECO:0000256" key="4">
    <source>
        <dbReference type="ARBA" id="ARBA00022692"/>
    </source>
</evidence>
<accession>E4Z071</accession>
<dbReference type="Pfam" id="PF08571">
    <property type="entry name" value="Yos1"/>
    <property type="match status" value="1"/>
</dbReference>
<evidence type="ECO:0000313" key="12">
    <source>
        <dbReference type="EMBL" id="CBY41099.1"/>
    </source>
</evidence>
<keyword evidence="6 10" id="KW-1133">Transmembrane helix</keyword>
<keyword evidence="11" id="KW-0732">Signal</keyword>
<evidence type="ECO:0000256" key="6">
    <source>
        <dbReference type="ARBA" id="ARBA00022989"/>
    </source>
</evidence>
<dbReference type="GO" id="GO:0030134">
    <property type="term" value="C:COPII-coated ER to Golgi transport vesicle"/>
    <property type="evidence" value="ECO:0007669"/>
    <property type="project" value="TreeGrafter"/>
</dbReference>
<evidence type="ECO:0000256" key="11">
    <source>
        <dbReference type="SAM" id="SignalP"/>
    </source>
</evidence>
<dbReference type="Proteomes" id="UP000011014">
    <property type="component" value="Unassembled WGS sequence"/>
</dbReference>
<proteinExistence type="inferred from homology"/>
<sequence length="82" mass="9397">MFGLGTLLEACLLFVNAVAVLHEERFLKKYGLLWDHYYDDFFFGPPGIKVQIIRLINAVRTVMRVPLIAINIFAIVYLLLLG</sequence>
<evidence type="ECO:0000256" key="8">
    <source>
        <dbReference type="ARBA" id="ARBA00024203"/>
    </source>
</evidence>
<evidence type="ECO:0000256" key="3">
    <source>
        <dbReference type="ARBA" id="ARBA00022448"/>
    </source>
</evidence>
<feature type="transmembrane region" description="Helical" evidence="10">
    <location>
        <begin position="63"/>
        <end position="81"/>
    </location>
</feature>
<feature type="chain" id="PRO_5003191504" description="Immediate early response 3-interacting protein 1" evidence="11">
    <location>
        <begin position="18"/>
        <end position="82"/>
    </location>
</feature>
<dbReference type="EMBL" id="FN656270">
    <property type="protein sequence ID" value="CBY41099.1"/>
    <property type="molecule type" value="Genomic_DNA"/>
</dbReference>
<protein>
    <recommendedName>
        <fullName evidence="2">Immediate early response 3-interacting protein 1</fullName>
    </recommendedName>
</protein>
<evidence type="ECO:0000256" key="2">
    <source>
        <dbReference type="ARBA" id="ARBA00016434"/>
    </source>
</evidence>
<evidence type="ECO:0000256" key="1">
    <source>
        <dbReference type="ARBA" id="ARBA00004370"/>
    </source>
</evidence>
<keyword evidence="3" id="KW-0813">Transport</keyword>
<dbReference type="GO" id="GO:0005789">
    <property type="term" value="C:endoplasmic reticulum membrane"/>
    <property type="evidence" value="ECO:0007669"/>
    <property type="project" value="TreeGrafter"/>
</dbReference>
<evidence type="ECO:0000256" key="7">
    <source>
        <dbReference type="ARBA" id="ARBA00023136"/>
    </source>
</evidence>
<dbReference type="AlphaFoldDB" id="E4Z071"/>
<evidence type="ECO:0000256" key="9">
    <source>
        <dbReference type="ARBA" id="ARBA00045999"/>
    </source>
</evidence>
<reference evidence="12" key="1">
    <citation type="journal article" date="2010" name="Science">
        <title>Plasticity of animal genome architecture unmasked by rapid evolution of a pelagic tunicate.</title>
        <authorList>
            <person name="Denoeud F."/>
            <person name="Henriet S."/>
            <person name="Mungpakdee S."/>
            <person name="Aury J.M."/>
            <person name="Da Silva C."/>
            <person name="Brinkmann H."/>
            <person name="Mikhaleva J."/>
            <person name="Olsen L.C."/>
            <person name="Jubin C."/>
            <person name="Canestro C."/>
            <person name="Bouquet J.M."/>
            <person name="Danks G."/>
            <person name="Poulain J."/>
            <person name="Campsteijn C."/>
            <person name="Adamski M."/>
            <person name="Cross I."/>
            <person name="Yadetie F."/>
            <person name="Muffato M."/>
            <person name="Louis A."/>
            <person name="Butcher S."/>
            <person name="Tsagkogeorga G."/>
            <person name="Konrad A."/>
            <person name="Singh S."/>
            <person name="Jensen M.F."/>
            <person name="Cong E.H."/>
            <person name="Eikeseth-Otteraa H."/>
            <person name="Noel B."/>
            <person name="Anthouard V."/>
            <person name="Porcel B.M."/>
            <person name="Kachouri-Lafond R."/>
            <person name="Nishino A."/>
            <person name="Ugolini M."/>
            <person name="Chourrout P."/>
            <person name="Nishida H."/>
            <person name="Aasland R."/>
            <person name="Huzurbazar S."/>
            <person name="Westhof E."/>
            <person name="Delsuc F."/>
            <person name="Lehrach H."/>
            <person name="Reinhardt R."/>
            <person name="Weissenbach J."/>
            <person name="Roy S.W."/>
            <person name="Artiguenave F."/>
            <person name="Postlethwait J.H."/>
            <person name="Manak J.R."/>
            <person name="Thompson E.M."/>
            <person name="Jaillon O."/>
            <person name="Du Pasquier L."/>
            <person name="Boudinot P."/>
            <person name="Liberles D.A."/>
            <person name="Volff J.N."/>
            <person name="Philippe H."/>
            <person name="Lenhard B."/>
            <person name="Roest Crollius H."/>
            <person name="Wincker P."/>
            <person name="Chourrout D."/>
        </authorList>
    </citation>
    <scope>NUCLEOTIDE SEQUENCE [LARGE SCALE GENOMIC DNA]</scope>
</reference>
<keyword evidence="5" id="KW-0653">Protein transport</keyword>
<dbReference type="InterPro" id="IPR013880">
    <property type="entry name" value="Yos1"/>
</dbReference>
<dbReference type="GO" id="GO:0015031">
    <property type="term" value="P:protein transport"/>
    <property type="evidence" value="ECO:0007669"/>
    <property type="project" value="UniProtKB-KW"/>
</dbReference>
<comment type="similarity">
    <text evidence="8">Belongs to the YOS1 family.</text>
</comment>
<dbReference type="PANTHER" id="PTHR15858:SF0">
    <property type="entry name" value="IMMEDIATE EARLY RESPONSE 3-INTERACTING PROTEIN 1"/>
    <property type="match status" value="1"/>
</dbReference>
<dbReference type="GO" id="GO:0000139">
    <property type="term" value="C:Golgi membrane"/>
    <property type="evidence" value="ECO:0007669"/>
    <property type="project" value="TreeGrafter"/>
</dbReference>
<dbReference type="PANTHER" id="PTHR15858">
    <property type="entry name" value="IMMEDIATE EARLY RESPONSE 3-INTERACTING PROTEIN 1"/>
    <property type="match status" value="1"/>
</dbReference>
<evidence type="ECO:0000256" key="5">
    <source>
        <dbReference type="ARBA" id="ARBA00022927"/>
    </source>
</evidence>
<feature type="signal peptide" evidence="11">
    <location>
        <begin position="1"/>
        <end position="17"/>
    </location>
</feature>
<gene>
    <name evidence="12" type="ORF">GSOID_T00023152001</name>
</gene>
<organism evidence="12">
    <name type="scientific">Oikopleura dioica</name>
    <name type="common">Tunicate</name>
    <dbReference type="NCBI Taxonomy" id="34765"/>
    <lineage>
        <taxon>Eukaryota</taxon>
        <taxon>Metazoa</taxon>
        <taxon>Chordata</taxon>
        <taxon>Tunicata</taxon>
        <taxon>Appendicularia</taxon>
        <taxon>Copelata</taxon>
        <taxon>Oikopleuridae</taxon>
        <taxon>Oikopleura</taxon>
    </lineage>
</organism>
<evidence type="ECO:0000256" key="10">
    <source>
        <dbReference type="SAM" id="Phobius"/>
    </source>
</evidence>
<comment type="function">
    <text evidence="9">Regulator of endoplasmic reticulum secretion that acts as a key determinant of brain size. Required for secretion of extracellular matrix proteins. Required for correct brain development by depositing sufficient extracellular matrix proteins for tissue integrity and the proliferation of neural progenitors. Acts as a regulator of the unfolded protein response (UPR).</text>
</comment>
<name>E4Z071_OIKDI</name>